<name>A0A8I1W943_PLESH</name>
<protein>
    <recommendedName>
        <fullName evidence="3">Antitermination protein</fullName>
    </recommendedName>
</protein>
<gene>
    <name evidence="1" type="ORF">J2R62_15350</name>
</gene>
<evidence type="ECO:0000313" key="1">
    <source>
        <dbReference type="EMBL" id="MBO1109561.1"/>
    </source>
</evidence>
<dbReference type="EMBL" id="JAFNAA010000021">
    <property type="protein sequence ID" value="MBO1109561.1"/>
    <property type="molecule type" value="Genomic_DNA"/>
</dbReference>
<proteinExistence type="predicted"/>
<dbReference type="Proteomes" id="UP000664658">
    <property type="component" value="Unassembled WGS sequence"/>
</dbReference>
<evidence type="ECO:0000313" key="2">
    <source>
        <dbReference type="Proteomes" id="UP000664658"/>
    </source>
</evidence>
<dbReference type="AlphaFoldDB" id="A0A8I1W943"/>
<sequence>MTELMTKIFDPKTVSLETIGGTRGSGRINREQVINAVAMAGQKAPQGFDALMVKMRNDRNALERLVAAIPAWLNTRKGAIPENVQAACLLAIQIATGKPIPAQLPRLKTLLKQYSARGKRCASNVRKYQLRLRNAEKEMLTATPSQHERLSRYVESLNEAIRREREGLDSWASRAAAESNLCPRCKGTGIYGVEPCASCHGVGAAVATSDDVYKSLRKLGLVSGKTEFATQHWPLICQCISWLLAEMEECQRTFMAVMDDERH</sequence>
<dbReference type="SUPFAM" id="SSF57938">
    <property type="entry name" value="DnaJ/Hsp40 cysteine-rich domain"/>
    <property type="match status" value="1"/>
</dbReference>
<accession>A0A8I1W943</accession>
<dbReference type="InterPro" id="IPR038500">
    <property type="entry name" value="Antitermination_sf"/>
</dbReference>
<dbReference type="InterPro" id="IPR013464">
    <property type="entry name" value="CHP02642"/>
</dbReference>
<organism evidence="1 2">
    <name type="scientific">Plesiomonas shigelloides</name>
    <name type="common">Aeromonas shigelloides</name>
    <dbReference type="NCBI Taxonomy" id="703"/>
    <lineage>
        <taxon>Bacteria</taxon>
        <taxon>Pseudomonadati</taxon>
        <taxon>Pseudomonadota</taxon>
        <taxon>Gammaproteobacteria</taxon>
        <taxon>Enterobacterales</taxon>
        <taxon>Enterobacteriaceae</taxon>
        <taxon>Plesiomonas</taxon>
    </lineage>
</organism>
<evidence type="ECO:0008006" key="3">
    <source>
        <dbReference type="Google" id="ProtNLM"/>
    </source>
</evidence>
<reference evidence="1" key="1">
    <citation type="submission" date="2021-03" db="EMBL/GenBank/DDBJ databases">
        <title>Plesiomonas shigelloides zfcc0051, isolated from zebrafish feces.</title>
        <authorList>
            <person name="Vanderhoek Z."/>
            <person name="Gaulke C."/>
        </authorList>
    </citation>
    <scope>NUCLEOTIDE SEQUENCE</scope>
    <source>
        <strain evidence="1">Zfcc0051</strain>
    </source>
</reference>
<dbReference type="RefSeq" id="WP_207542625.1">
    <property type="nucleotide sequence ID" value="NZ_JAFNAA010000021.1"/>
</dbReference>
<comment type="caution">
    <text evidence="1">The sequence shown here is derived from an EMBL/GenBank/DDBJ whole genome shotgun (WGS) entry which is preliminary data.</text>
</comment>
<dbReference type="NCBIfam" id="TIGR02642">
    <property type="entry name" value="phage_xxxx"/>
    <property type="match status" value="1"/>
</dbReference>
<dbReference type="InterPro" id="IPR036410">
    <property type="entry name" value="HSP_DnaJ_Cys-rich_dom_sf"/>
</dbReference>
<dbReference type="Gene3D" id="1.10.274.110">
    <property type="match status" value="1"/>
</dbReference>